<keyword evidence="8 10" id="KW-0472">Membrane</keyword>
<evidence type="ECO:0000256" key="2">
    <source>
        <dbReference type="ARBA" id="ARBA00022670"/>
    </source>
</evidence>
<dbReference type="PROSITE" id="PS01209">
    <property type="entry name" value="LDLRA_1"/>
    <property type="match status" value="1"/>
</dbReference>
<feature type="disulfide bond" evidence="11">
    <location>
        <begin position="580"/>
        <end position="595"/>
    </location>
</feature>
<feature type="disulfide bond" evidence="11">
    <location>
        <begin position="518"/>
        <end position="530"/>
    </location>
</feature>
<comment type="catalytic activity">
    <reaction evidence="10">
        <text>Cleaves various synthetic substrates with Arg or Lys at the P1 position and prefers small side-chain amino acids, such as Ala and Gly, at the P2 position.</text>
        <dbReference type="EC" id="3.4.21.109"/>
    </reaction>
</comment>
<accession>A0ABU7CK62</accession>
<comment type="function">
    <text evidence="10">Exhibits trypsin-like activity as defined by cleavage of synthetic substrates with Arg or Lys as the P1 site.</text>
</comment>
<dbReference type="InterPro" id="IPR001254">
    <property type="entry name" value="Trypsin_dom"/>
</dbReference>
<feature type="domain" description="CUB" evidence="13">
    <location>
        <begin position="330"/>
        <end position="440"/>
    </location>
</feature>
<evidence type="ECO:0000313" key="16">
    <source>
        <dbReference type="EMBL" id="MED6263352.1"/>
    </source>
</evidence>
<dbReference type="SUPFAM" id="SSF57424">
    <property type="entry name" value="LDL receptor-like module"/>
    <property type="match status" value="4"/>
</dbReference>
<dbReference type="EMBL" id="JAHUTJ010000162">
    <property type="protein sequence ID" value="MED6263352.1"/>
    <property type="molecule type" value="Genomic_DNA"/>
</dbReference>
<keyword evidence="4 10" id="KW-0378">Hydrolase</keyword>
<dbReference type="Pfam" id="PF01390">
    <property type="entry name" value="SEA"/>
    <property type="match status" value="1"/>
</dbReference>
<feature type="disulfide bond" evidence="11">
    <location>
        <begin position="537"/>
        <end position="552"/>
    </location>
</feature>
<dbReference type="PANTHER" id="PTHR24252:SF17">
    <property type="entry name" value="SUPPRESSOR OF TUMORIGENICITY 14 PROTEIN HOMOLOG-RELATED"/>
    <property type="match status" value="1"/>
</dbReference>
<evidence type="ECO:0000259" key="14">
    <source>
        <dbReference type="PROSITE" id="PS50024"/>
    </source>
</evidence>
<dbReference type="InterPro" id="IPR033116">
    <property type="entry name" value="TRYPSIN_SER"/>
</dbReference>
<dbReference type="InterPro" id="IPR036055">
    <property type="entry name" value="LDL_receptor-like_sf"/>
</dbReference>
<dbReference type="SUPFAM" id="SSF49854">
    <property type="entry name" value="Spermadhesin, CUB domain"/>
    <property type="match status" value="2"/>
</dbReference>
<dbReference type="SMART" id="SM00192">
    <property type="entry name" value="LDLa"/>
    <property type="match status" value="4"/>
</dbReference>
<dbReference type="InterPro" id="IPR017051">
    <property type="entry name" value="Peptidase_S1A_matripase"/>
</dbReference>
<feature type="domain" description="CUB" evidence="13">
    <location>
        <begin position="217"/>
        <end position="321"/>
    </location>
</feature>
<dbReference type="SMART" id="SM00042">
    <property type="entry name" value="CUB"/>
    <property type="match status" value="2"/>
</dbReference>
<organism evidence="16 17">
    <name type="scientific">Characodon lateralis</name>
    <dbReference type="NCBI Taxonomy" id="208331"/>
    <lineage>
        <taxon>Eukaryota</taxon>
        <taxon>Metazoa</taxon>
        <taxon>Chordata</taxon>
        <taxon>Craniata</taxon>
        <taxon>Vertebrata</taxon>
        <taxon>Euteleostomi</taxon>
        <taxon>Actinopterygii</taxon>
        <taxon>Neopterygii</taxon>
        <taxon>Teleostei</taxon>
        <taxon>Neoteleostei</taxon>
        <taxon>Acanthomorphata</taxon>
        <taxon>Ovalentaria</taxon>
        <taxon>Atherinomorphae</taxon>
        <taxon>Cyprinodontiformes</taxon>
        <taxon>Goodeidae</taxon>
        <taxon>Characodon</taxon>
    </lineage>
</organism>
<dbReference type="Proteomes" id="UP001352852">
    <property type="component" value="Unassembled WGS sequence"/>
</dbReference>
<dbReference type="PIRSF" id="PIRSF036370">
    <property type="entry name" value="ST14"/>
    <property type="match status" value="1"/>
</dbReference>
<dbReference type="PROSITE" id="PS50240">
    <property type="entry name" value="TRYPSIN_DOM"/>
    <property type="match status" value="1"/>
</dbReference>
<feature type="disulfide bond" evidence="11">
    <location>
        <begin position="488"/>
        <end position="506"/>
    </location>
</feature>
<dbReference type="PRINTS" id="PR00261">
    <property type="entry name" value="LDLRECEPTOR"/>
</dbReference>
<feature type="disulfide bond" evidence="11">
    <location>
        <begin position="464"/>
        <end position="479"/>
    </location>
</feature>
<dbReference type="InterPro" id="IPR000082">
    <property type="entry name" value="SEA_dom"/>
</dbReference>
<name>A0ABU7CK62_9TELE</name>
<evidence type="ECO:0000256" key="12">
    <source>
        <dbReference type="SAM" id="Phobius"/>
    </source>
</evidence>
<evidence type="ECO:0000256" key="11">
    <source>
        <dbReference type="PROSITE-ProRule" id="PRU00124"/>
    </source>
</evidence>
<dbReference type="InterPro" id="IPR018114">
    <property type="entry name" value="TRYPSIN_HIS"/>
</dbReference>
<evidence type="ECO:0000256" key="5">
    <source>
        <dbReference type="ARBA" id="ARBA00022825"/>
    </source>
</evidence>
<keyword evidence="3 12" id="KW-0812">Transmembrane</keyword>
<keyword evidence="7 12" id="KW-1133">Transmembrane helix</keyword>
<reference evidence="16 17" key="1">
    <citation type="submission" date="2021-06" db="EMBL/GenBank/DDBJ databases">
        <authorList>
            <person name="Palmer J.M."/>
        </authorList>
    </citation>
    <scope>NUCLEOTIDE SEQUENCE [LARGE SCALE GENOMIC DNA]</scope>
    <source>
        <strain evidence="16 17">CL_MEX2019</strain>
        <tissue evidence="16">Muscle</tissue>
    </source>
</reference>
<dbReference type="SUPFAM" id="SSF82671">
    <property type="entry name" value="SEA domain"/>
    <property type="match status" value="1"/>
</dbReference>
<keyword evidence="2 10" id="KW-0645">Protease</keyword>
<feature type="domain" description="SEA" evidence="14">
    <location>
        <begin position="73"/>
        <end position="190"/>
    </location>
</feature>
<evidence type="ECO:0000313" key="17">
    <source>
        <dbReference type="Proteomes" id="UP001352852"/>
    </source>
</evidence>
<feature type="disulfide bond" evidence="11">
    <location>
        <begin position="481"/>
        <end position="493"/>
    </location>
</feature>
<dbReference type="Pfam" id="PF00431">
    <property type="entry name" value="CUB"/>
    <property type="match status" value="2"/>
</dbReference>
<evidence type="ECO:0000256" key="9">
    <source>
        <dbReference type="ARBA" id="ARBA00023157"/>
    </source>
</evidence>
<dbReference type="Pfam" id="PF00057">
    <property type="entry name" value="Ldl_recept_a"/>
    <property type="match status" value="4"/>
</dbReference>
<dbReference type="Gene3D" id="3.30.70.960">
    <property type="entry name" value="SEA domain"/>
    <property type="match status" value="1"/>
</dbReference>
<feature type="domain" description="Peptidase S1" evidence="15">
    <location>
        <begin position="608"/>
        <end position="845"/>
    </location>
</feature>
<dbReference type="CDD" id="cd00112">
    <property type="entry name" value="LDLa"/>
    <property type="match status" value="4"/>
</dbReference>
<keyword evidence="6" id="KW-0735">Signal-anchor</keyword>
<evidence type="ECO:0000256" key="7">
    <source>
        <dbReference type="ARBA" id="ARBA00022989"/>
    </source>
</evidence>
<protein>
    <recommendedName>
        <fullName evidence="10">Suppressor of tumorigenicity 14 protein homolog</fullName>
        <ecNumber evidence="10">3.4.21.109</ecNumber>
    </recommendedName>
    <alternativeName>
        <fullName evidence="10">Serine protease 14</fullName>
    </alternativeName>
</protein>
<dbReference type="InterPro" id="IPR002172">
    <property type="entry name" value="LDrepeatLR_classA_rpt"/>
</dbReference>
<evidence type="ECO:0000256" key="6">
    <source>
        <dbReference type="ARBA" id="ARBA00022968"/>
    </source>
</evidence>
<comment type="caution">
    <text evidence="16">The sequence shown here is derived from an EMBL/GenBank/DDBJ whole genome shotgun (WGS) entry which is preliminary data.</text>
</comment>
<feature type="transmembrane region" description="Helical" evidence="12">
    <location>
        <begin position="43"/>
        <end position="65"/>
    </location>
</feature>
<dbReference type="Pfam" id="PF00089">
    <property type="entry name" value="Trypsin"/>
    <property type="match status" value="1"/>
</dbReference>
<dbReference type="CDD" id="cd00190">
    <property type="entry name" value="Tryp_SPc"/>
    <property type="match status" value="1"/>
</dbReference>
<keyword evidence="9 11" id="KW-1015">Disulfide bond</keyword>
<dbReference type="InterPro" id="IPR009003">
    <property type="entry name" value="Peptidase_S1_PA"/>
</dbReference>
<evidence type="ECO:0000256" key="8">
    <source>
        <dbReference type="ARBA" id="ARBA00023136"/>
    </source>
</evidence>
<gene>
    <name evidence="16" type="ORF">CHARACLAT_003728</name>
</gene>
<dbReference type="SUPFAM" id="SSF50494">
    <property type="entry name" value="Trypsin-like serine proteases"/>
    <property type="match status" value="1"/>
</dbReference>
<dbReference type="InterPro" id="IPR043504">
    <property type="entry name" value="Peptidase_S1_PA_chymotrypsin"/>
</dbReference>
<dbReference type="Gene3D" id="2.60.120.290">
    <property type="entry name" value="Spermadhesin, CUB domain"/>
    <property type="match status" value="2"/>
</dbReference>
<dbReference type="InterPro" id="IPR035914">
    <property type="entry name" value="Sperma_CUB_dom_sf"/>
</dbReference>
<comment type="caution">
    <text evidence="11">Lacks conserved residue(s) required for the propagation of feature annotation.</text>
</comment>
<dbReference type="PROSITE" id="PS50068">
    <property type="entry name" value="LDLRA_2"/>
    <property type="match status" value="4"/>
</dbReference>
<evidence type="ECO:0000256" key="1">
    <source>
        <dbReference type="ARBA" id="ARBA00004606"/>
    </source>
</evidence>
<dbReference type="InterPro" id="IPR036364">
    <property type="entry name" value="SEA_dom_sf"/>
</dbReference>
<evidence type="ECO:0000256" key="10">
    <source>
        <dbReference type="PIRNR" id="PIRNR036370"/>
    </source>
</evidence>
<dbReference type="SMART" id="SM00020">
    <property type="entry name" value="Tryp_SPc"/>
    <property type="match status" value="1"/>
</dbReference>
<dbReference type="InterPro" id="IPR023415">
    <property type="entry name" value="LDLR_class-A_CS"/>
</dbReference>
<evidence type="ECO:0000259" key="13">
    <source>
        <dbReference type="PROSITE" id="PS01180"/>
    </source>
</evidence>
<feature type="disulfide bond" evidence="11">
    <location>
        <begin position="500"/>
        <end position="515"/>
    </location>
</feature>
<sequence length="846" mass="93648">MDYMDSGSKYTPKMGKEFESVQFLQASDNKKLEKKKSPGKRGALIGVVILSTVVAIMIGLLIWHFHFRENAYTKRMYTGSMKIDNQVFQDAYENSSTPEFKALAEQVVKQLKTSYTSDARLKKYYVGSTVQAFSEGSVIAYFLSEFKIPAGQEAFVDTAMSSLDKIARKSVSSPNRQANVLDIKEMKTSVLDKRMLSSFKKQAIFSEHTRPNEIVWIKSPGFPDSPYTENTFNQWKLRADRGNIVKLEFDTINLEPDCKNDFVKIYDSLVAIESRALVELCGYFSPSAPPTFYSSGNVMLVTMGTNEEHNFPGFQAKVSQVSLGSMSQSCGSKLTGKTGRFSTPNFPHYYPPNMDCDWEIQVPENKVVKITFEMFLLAEPGQEDGKNCNKDYVMINNKKLCGKNLEGTLVEISKTNVVKVHFHSDNSYVDRGFTAVYEAIESTDPCPNQFLCKNRWCVNHNLTCDGWNDCGDMTDELNCKCSSDSITCANGLCKPKFWKCDGINDCGDNTDEMNCGGCSSGEFTCKNGKCVSEKKHCDGSNDCGDSSDELDCGGRSELQCTDVTYKCKNNKCINKVNPECDGTPDCGDGSDEENCDCGTKKFKSATRIVGGQDADDGEFPWQVSLHVKRYGHVCGASVISTKWLVTAAHCVQDDGNIKFSDPKTWEVYLGLHSQQKQGSSLVKSNLKQIISHPFYNHHTFDNDIALMELESPVSYSDHIQPICLPAPQHDFKTGNNVWITGWGATREGGGAAVVLQKAQVRIINRTVCNELMSGQITSRMLCAGVLTGGVDACQGDSGGPLSSPEDNRMFLAGVVSWGDGCARRNKPGIYAAVTKFRGWIQEKTGV</sequence>
<dbReference type="Gene3D" id="4.10.400.10">
    <property type="entry name" value="Low-density Lipoprotein Receptor"/>
    <property type="match status" value="4"/>
</dbReference>
<evidence type="ECO:0000259" key="15">
    <source>
        <dbReference type="PROSITE" id="PS50240"/>
    </source>
</evidence>
<dbReference type="PROSITE" id="PS50024">
    <property type="entry name" value="SEA"/>
    <property type="match status" value="1"/>
</dbReference>
<dbReference type="CDD" id="cd00041">
    <property type="entry name" value="CUB"/>
    <property type="match status" value="2"/>
</dbReference>
<feature type="disulfide bond" evidence="11">
    <location>
        <begin position="560"/>
        <end position="572"/>
    </location>
</feature>
<keyword evidence="17" id="KW-1185">Reference proteome</keyword>
<dbReference type="PROSITE" id="PS00135">
    <property type="entry name" value="TRYPSIN_SER"/>
    <property type="match status" value="1"/>
</dbReference>
<dbReference type="InterPro" id="IPR000859">
    <property type="entry name" value="CUB_dom"/>
</dbReference>
<feature type="disulfide bond" evidence="11">
    <location>
        <begin position="525"/>
        <end position="543"/>
    </location>
</feature>
<dbReference type="PANTHER" id="PTHR24252">
    <property type="entry name" value="ACROSIN-RELATED"/>
    <property type="match status" value="1"/>
</dbReference>
<dbReference type="EC" id="3.4.21.109" evidence="10"/>
<evidence type="ECO:0000256" key="3">
    <source>
        <dbReference type="ARBA" id="ARBA00022692"/>
    </source>
</evidence>
<feature type="disulfide bond" evidence="11">
    <location>
        <begin position="452"/>
        <end position="470"/>
    </location>
</feature>
<dbReference type="Gene3D" id="2.40.10.10">
    <property type="entry name" value="Trypsin-like serine proteases"/>
    <property type="match status" value="2"/>
</dbReference>
<evidence type="ECO:0000256" key="4">
    <source>
        <dbReference type="ARBA" id="ARBA00022801"/>
    </source>
</evidence>
<dbReference type="PROSITE" id="PS00134">
    <property type="entry name" value="TRYPSIN_HIS"/>
    <property type="match status" value="1"/>
</dbReference>
<proteinExistence type="inferred from homology"/>
<keyword evidence="5 10" id="KW-0720">Serine protease</keyword>
<comment type="subcellular location">
    <subcellularLocation>
        <location evidence="1">Membrane</location>
        <topology evidence="1">Single-pass type II membrane protein</topology>
    </subcellularLocation>
</comment>
<dbReference type="PROSITE" id="PS01180">
    <property type="entry name" value="CUB"/>
    <property type="match status" value="2"/>
</dbReference>
<comment type="similarity">
    <text evidence="10">Belongs to the peptidase S1 family.</text>
</comment>